<gene>
    <name evidence="1" type="ORF">I79_017472</name>
</gene>
<dbReference type="InParanoid" id="G3I236"/>
<protein>
    <submittedName>
        <fullName evidence="1">Uncharacterized protein</fullName>
    </submittedName>
</protein>
<dbReference type="AlphaFoldDB" id="G3I236"/>
<organism evidence="1 2">
    <name type="scientific">Cricetulus griseus</name>
    <name type="common">Chinese hamster</name>
    <name type="synonym">Cricetulus barabensis griseus</name>
    <dbReference type="NCBI Taxonomy" id="10029"/>
    <lineage>
        <taxon>Eukaryota</taxon>
        <taxon>Metazoa</taxon>
        <taxon>Chordata</taxon>
        <taxon>Craniata</taxon>
        <taxon>Vertebrata</taxon>
        <taxon>Euteleostomi</taxon>
        <taxon>Mammalia</taxon>
        <taxon>Eutheria</taxon>
        <taxon>Euarchontoglires</taxon>
        <taxon>Glires</taxon>
        <taxon>Rodentia</taxon>
        <taxon>Myomorpha</taxon>
        <taxon>Muroidea</taxon>
        <taxon>Cricetidae</taxon>
        <taxon>Cricetinae</taxon>
        <taxon>Cricetulus</taxon>
    </lineage>
</organism>
<evidence type="ECO:0000313" key="2">
    <source>
        <dbReference type="Proteomes" id="UP000001075"/>
    </source>
</evidence>
<accession>G3I236</accession>
<proteinExistence type="predicted"/>
<reference evidence="2" key="1">
    <citation type="journal article" date="2011" name="Nat. Biotechnol.">
        <title>The genomic sequence of the Chinese hamster ovary (CHO)-K1 cell line.</title>
        <authorList>
            <person name="Xu X."/>
            <person name="Nagarajan H."/>
            <person name="Lewis N.E."/>
            <person name="Pan S."/>
            <person name="Cai Z."/>
            <person name="Liu X."/>
            <person name="Chen W."/>
            <person name="Xie M."/>
            <person name="Wang W."/>
            <person name="Hammond S."/>
            <person name="Andersen M.R."/>
            <person name="Neff N."/>
            <person name="Passarelli B."/>
            <person name="Koh W."/>
            <person name="Fan H.C."/>
            <person name="Wang J."/>
            <person name="Gui Y."/>
            <person name="Lee K.H."/>
            <person name="Betenbaugh M.J."/>
            <person name="Quake S.R."/>
            <person name="Famili I."/>
            <person name="Palsson B.O."/>
            <person name="Wang J."/>
        </authorList>
    </citation>
    <scope>NUCLEOTIDE SEQUENCE [LARGE SCALE GENOMIC DNA]</scope>
    <source>
        <strain evidence="2">CHO K1 cell line</strain>
    </source>
</reference>
<dbReference type="Proteomes" id="UP000001075">
    <property type="component" value="Unassembled WGS sequence"/>
</dbReference>
<evidence type="ECO:0000313" key="1">
    <source>
        <dbReference type="EMBL" id="EGW10941.1"/>
    </source>
</evidence>
<name>G3I236_CRIGR</name>
<sequence length="59" mass="6701">MGKHWVQEQSSHILYISCRKGSKTPLTIPQLLLSFKNKSSYTWHTEFVVTGPLSTVPVL</sequence>
<dbReference type="EMBL" id="JH001110">
    <property type="protein sequence ID" value="EGW10941.1"/>
    <property type="molecule type" value="Genomic_DNA"/>
</dbReference>